<dbReference type="PANTHER" id="PTHR30168">
    <property type="entry name" value="PUTATIVE MEMBRANE PROTEIN YPFJ"/>
    <property type="match status" value="1"/>
</dbReference>
<feature type="transmembrane region" description="Helical" evidence="5">
    <location>
        <begin position="106"/>
        <end position="125"/>
    </location>
</feature>
<dbReference type="Proteomes" id="UP000316095">
    <property type="component" value="Unassembled WGS sequence"/>
</dbReference>
<evidence type="ECO:0000256" key="3">
    <source>
        <dbReference type="ARBA" id="ARBA00022989"/>
    </source>
</evidence>
<keyword evidence="3 5" id="KW-1133">Transmembrane helix</keyword>
<dbReference type="Pfam" id="PF04228">
    <property type="entry name" value="Zn_peptidase"/>
    <property type="match status" value="1"/>
</dbReference>
<protein>
    <submittedName>
        <fullName evidence="6">Putative neutral zinc metallopeptidase</fullName>
    </submittedName>
</protein>
<keyword evidence="7" id="KW-1185">Reference proteome</keyword>
<dbReference type="PANTHER" id="PTHR30168:SF0">
    <property type="entry name" value="INNER MEMBRANE PROTEIN"/>
    <property type="match status" value="1"/>
</dbReference>
<dbReference type="GO" id="GO:0016020">
    <property type="term" value="C:membrane"/>
    <property type="evidence" value="ECO:0007669"/>
    <property type="project" value="UniProtKB-SubCell"/>
</dbReference>
<organism evidence="6 7">
    <name type="scientific">Rubinisphaera italica</name>
    <dbReference type="NCBI Taxonomy" id="2527969"/>
    <lineage>
        <taxon>Bacteria</taxon>
        <taxon>Pseudomonadati</taxon>
        <taxon>Planctomycetota</taxon>
        <taxon>Planctomycetia</taxon>
        <taxon>Planctomycetales</taxon>
        <taxon>Planctomycetaceae</taxon>
        <taxon>Rubinisphaera</taxon>
    </lineage>
</organism>
<reference evidence="6 7" key="1">
    <citation type="submission" date="2019-02" db="EMBL/GenBank/DDBJ databases">
        <title>Deep-cultivation of Planctomycetes and their phenomic and genomic characterization uncovers novel biology.</title>
        <authorList>
            <person name="Wiegand S."/>
            <person name="Jogler M."/>
            <person name="Boedeker C."/>
            <person name="Pinto D."/>
            <person name="Vollmers J."/>
            <person name="Rivas-Marin E."/>
            <person name="Kohn T."/>
            <person name="Peeters S.H."/>
            <person name="Heuer A."/>
            <person name="Rast P."/>
            <person name="Oberbeckmann S."/>
            <person name="Bunk B."/>
            <person name="Jeske O."/>
            <person name="Meyerdierks A."/>
            <person name="Storesund J.E."/>
            <person name="Kallscheuer N."/>
            <person name="Luecker S."/>
            <person name="Lage O.M."/>
            <person name="Pohl T."/>
            <person name="Merkel B.J."/>
            <person name="Hornburger P."/>
            <person name="Mueller R.-W."/>
            <person name="Bruemmer F."/>
            <person name="Labrenz M."/>
            <person name="Spormann A.M."/>
            <person name="Op Den Camp H."/>
            <person name="Overmann J."/>
            <person name="Amann R."/>
            <person name="Jetten M.S.M."/>
            <person name="Mascher T."/>
            <person name="Medema M.H."/>
            <person name="Devos D.P."/>
            <person name="Kaster A.-K."/>
            <person name="Ovreas L."/>
            <person name="Rohde M."/>
            <person name="Galperin M.Y."/>
            <person name="Jogler C."/>
        </authorList>
    </citation>
    <scope>NUCLEOTIDE SEQUENCE [LARGE SCALE GENOMIC DNA]</scope>
    <source>
        <strain evidence="6 7">Pan54</strain>
    </source>
</reference>
<name>A0A5C5XJV0_9PLAN</name>
<evidence type="ECO:0000256" key="4">
    <source>
        <dbReference type="ARBA" id="ARBA00023136"/>
    </source>
</evidence>
<comment type="subcellular location">
    <subcellularLocation>
        <location evidence="1">Membrane</location>
        <topology evidence="1">Single-pass membrane protein</topology>
    </subcellularLocation>
</comment>
<evidence type="ECO:0000313" key="6">
    <source>
        <dbReference type="EMBL" id="TWT63260.1"/>
    </source>
</evidence>
<evidence type="ECO:0000256" key="5">
    <source>
        <dbReference type="SAM" id="Phobius"/>
    </source>
</evidence>
<accession>A0A5C5XJV0</accession>
<keyword evidence="4 5" id="KW-0472">Membrane</keyword>
<gene>
    <name evidence="6" type="ORF">Pan54_40130</name>
</gene>
<dbReference type="AlphaFoldDB" id="A0A5C5XJV0"/>
<proteinExistence type="predicted"/>
<evidence type="ECO:0000256" key="2">
    <source>
        <dbReference type="ARBA" id="ARBA00022692"/>
    </source>
</evidence>
<comment type="caution">
    <text evidence="6">The sequence shown here is derived from an EMBL/GenBank/DDBJ whole genome shotgun (WGS) entry which is preliminary data.</text>
</comment>
<evidence type="ECO:0000313" key="7">
    <source>
        <dbReference type="Proteomes" id="UP000316095"/>
    </source>
</evidence>
<dbReference type="InterPro" id="IPR007343">
    <property type="entry name" value="Uncharacterised_pept_Zn_put"/>
</dbReference>
<keyword evidence="2 5" id="KW-0812">Transmembrane</keyword>
<dbReference type="EMBL" id="SJPG01000001">
    <property type="protein sequence ID" value="TWT63260.1"/>
    <property type="molecule type" value="Genomic_DNA"/>
</dbReference>
<evidence type="ECO:0000256" key="1">
    <source>
        <dbReference type="ARBA" id="ARBA00004167"/>
    </source>
</evidence>
<sequence>MSGNARSTTPFALLRVVPPTKQSLSYRLTNFKLFPSRTLETRKVPTEEFSTHCYEEMSRVLYFTNRCTKYSFQRAHCDDKGSQMRLDDVRESGNVQDRRAMGPKKVATGGVIGLLLMVGLIFLSGGDLGDVLKFVVQNQANVAPAPAPLNPQEQAEQDRQVVFVRKILALTEDVWSDLFTEYGKPYVAPNLEIFRGSTQTACGHGAAAMGPFYCPADEKVYIDLGFYDQLQQELNAPGDFAQAYVIAHEVGHHIQNQLGYSDIVHRARQGGSEEDSNRMSVRLELQADYLAGVWANHAQQEFNVLEQGDIDEGLNAAKQIGDDMLQKKSRGIVVPEQFTHGSSSQRVRWFRQGFQSGDATKATLDQFFEMPYSSL</sequence>